<protein>
    <submittedName>
        <fullName evidence="2">Uncharacterized protein</fullName>
    </submittedName>
</protein>
<dbReference type="InterPro" id="IPR006311">
    <property type="entry name" value="TAT_signal"/>
</dbReference>
<dbReference type="EMBL" id="JABELX010000020">
    <property type="protein sequence ID" value="NNH75249.1"/>
    <property type="molecule type" value="Genomic_DNA"/>
</dbReference>
<keyword evidence="3" id="KW-1185">Reference proteome</keyword>
<accession>A0A849CH71</accession>
<feature type="signal peptide" evidence="1">
    <location>
        <begin position="1"/>
        <end position="43"/>
    </location>
</feature>
<organism evidence="2 3">
    <name type="scientific">Nocardia uniformis</name>
    <dbReference type="NCBI Taxonomy" id="53432"/>
    <lineage>
        <taxon>Bacteria</taxon>
        <taxon>Bacillati</taxon>
        <taxon>Actinomycetota</taxon>
        <taxon>Actinomycetes</taxon>
        <taxon>Mycobacteriales</taxon>
        <taxon>Nocardiaceae</taxon>
        <taxon>Nocardia</taxon>
    </lineage>
</organism>
<sequence>MTNSLGAAHSALTVPASPAATTRRGLMVLASAAALAVSGSLVAAPAHADALVQIAGPASPVPTGTPYTYTVTVPSFPDDFLLALVVDLSGAAATFTGVSNNGTMDCTASGTHALCLNYNNTPFPAVVTLTVLPTATGTVTANAVAEINASPDGTDSTTTTIGNPAFPFTGFFAPVDNPPTVNTMKAGAAVPVKFGLGGDQGLNIFASGSPASQQVDCQSGATTSPVEETVTAGGNSLSYDSATSRYNYVWKTDKAWAGTCRTLDLNLTDGTDHTAHFAFD</sequence>
<dbReference type="Proteomes" id="UP000586827">
    <property type="component" value="Unassembled WGS sequence"/>
</dbReference>
<dbReference type="RefSeq" id="WP_067529588.1">
    <property type="nucleotide sequence ID" value="NZ_JABELX010000020.1"/>
</dbReference>
<dbReference type="AlphaFoldDB" id="A0A849CH71"/>
<evidence type="ECO:0000313" key="2">
    <source>
        <dbReference type="EMBL" id="NNH75249.1"/>
    </source>
</evidence>
<dbReference type="NCBIfam" id="NF038114">
    <property type="entry name" value="rightmost"/>
    <property type="match status" value="1"/>
</dbReference>
<comment type="caution">
    <text evidence="2">The sequence shown here is derived from an EMBL/GenBank/DDBJ whole genome shotgun (WGS) entry which is preliminary data.</text>
</comment>
<proteinExistence type="predicted"/>
<evidence type="ECO:0000313" key="3">
    <source>
        <dbReference type="Proteomes" id="UP000586827"/>
    </source>
</evidence>
<evidence type="ECO:0000256" key="1">
    <source>
        <dbReference type="SAM" id="SignalP"/>
    </source>
</evidence>
<name>A0A849CH71_9NOCA</name>
<keyword evidence="1" id="KW-0732">Signal</keyword>
<dbReference type="PROSITE" id="PS51318">
    <property type="entry name" value="TAT"/>
    <property type="match status" value="1"/>
</dbReference>
<reference evidence="2 3" key="1">
    <citation type="submission" date="2020-05" db="EMBL/GenBank/DDBJ databases">
        <title>MicrobeNet Type strains.</title>
        <authorList>
            <person name="Nicholson A.C."/>
        </authorList>
    </citation>
    <scope>NUCLEOTIDE SEQUENCE [LARGE SCALE GENOMIC DNA]</scope>
    <source>
        <strain evidence="2 3">JCM 3224</strain>
    </source>
</reference>
<gene>
    <name evidence="2" type="ORF">HLB23_36275</name>
</gene>
<feature type="chain" id="PRO_5038380976" evidence="1">
    <location>
        <begin position="44"/>
        <end position="280"/>
    </location>
</feature>